<keyword evidence="3" id="KW-1185">Reference proteome</keyword>
<dbReference type="OrthoDB" id="77828at2759"/>
<dbReference type="SUPFAM" id="SSF50249">
    <property type="entry name" value="Nucleic acid-binding proteins"/>
    <property type="match status" value="1"/>
</dbReference>
<name>A0A137PBG8_CONC2</name>
<dbReference type="Proteomes" id="UP000070444">
    <property type="component" value="Unassembled WGS sequence"/>
</dbReference>
<reference evidence="2 3" key="1">
    <citation type="journal article" date="2015" name="Genome Biol. Evol.">
        <title>Phylogenomic analyses indicate that early fungi evolved digesting cell walls of algal ancestors of land plants.</title>
        <authorList>
            <person name="Chang Y."/>
            <person name="Wang S."/>
            <person name="Sekimoto S."/>
            <person name="Aerts A.L."/>
            <person name="Choi C."/>
            <person name="Clum A."/>
            <person name="LaButti K.M."/>
            <person name="Lindquist E.A."/>
            <person name="Yee Ngan C."/>
            <person name="Ohm R.A."/>
            <person name="Salamov A.A."/>
            <person name="Grigoriev I.V."/>
            <person name="Spatafora J.W."/>
            <person name="Berbee M.L."/>
        </authorList>
    </citation>
    <scope>NUCLEOTIDE SEQUENCE [LARGE SCALE GENOMIC DNA]</scope>
    <source>
        <strain evidence="2 3">NRRL 28638</strain>
    </source>
</reference>
<evidence type="ECO:0000313" key="2">
    <source>
        <dbReference type="EMBL" id="KXN72345.1"/>
    </source>
</evidence>
<evidence type="ECO:0000313" key="3">
    <source>
        <dbReference type="Proteomes" id="UP000070444"/>
    </source>
</evidence>
<organism evidence="2 3">
    <name type="scientific">Conidiobolus coronatus (strain ATCC 28846 / CBS 209.66 / NRRL 28638)</name>
    <name type="common">Delacroixia coronata</name>
    <dbReference type="NCBI Taxonomy" id="796925"/>
    <lineage>
        <taxon>Eukaryota</taxon>
        <taxon>Fungi</taxon>
        <taxon>Fungi incertae sedis</taxon>
        <taxon>Zoopagomycota</taxon>
        <taxon>Entomophthoromycotina</taxon>
        <taxon>Entomophthoromycetes</taxon>
        <taxon>Entomophthorales</taxon>
        <taxon>Ancylistaceae</taxon>
        <taxon>Conidiobolus</taxon>
    </lineage>
</organism>
<dbReference type="InterPro" id="IPR004365">
    <property type="entry name" value="NA-bd_OB_tRNA"/>
</dbReference>
<dbReference type="InterPro" id="IPR012340">
    <property type="entry name" value="NA-bd_OB-fold"/>
</dbReference>
<accession>A0A137PBG8</accession>
<sequence length="107" mass="12121">MNANNVAKRLLIVDCLKIPINTSDFKLYQICGNLVCKVQKAEYYLLSFDDGTGVINCKIFKDEVYDSICEKLDFGDCCTIEGELISDYSSTQPIINVYRIVLTLISY</sequence>
<dbReference type="AlphaFoldDB" id="A0A137PBG8"/>
<protein>
    <recommendedName>
        <fullName evidence="1">OB domain-containing protein</fullName>
    </recommendedName>
</protein>
<dbReference type="EMBL" id="KQ964455">
    <property type="protein sequence ID" value="KXN72345.1"/>
    <property type="molecule type" value="Genomic_DNA"/>
</dbReference>
<evidence type="ECO:0000259" key="1">
    <source>
        <dbReference type="Pfam" id="PF01336"/>
    </source>
</evidence>
<gene>
    <name evidence="2" type="ORF">CONCODRAFT_69130</name>
</gene>
<feature type="domain" description="OB" evidence="1">
    <location>
        <begin position="42"/>
        <end position="96"/>
    </location>
</feature>
<dbReference type="Pfam" id="PF01336">
    <property type="entry name" value="tRNA_anti-codon"/>
    <property type="match status" value="1"/>
</dbReference>
<proteinExistence type="predicted"/>
<dbReference type="Gene3D" id="2.40.50.140">
    <property type="entry name" value="Nucleic acid-binding proteins"/>
    <property type="match status" value="1"/>
</dbReference>
<dbReference type="GO" id="GO:0003676">
    <property type="term" value="F:nucleic acid binding"/>
    <property type="evidence" value="ECO:0007669"/>
    <property type="project" value="InterPro"/>
</dbReference>